<comment type="subcellular location">
    <subcellularLocation>
        <location evidence="2">Cell inner membrane</location>
        <topology evidence="2">Single-pass type II membrane protein</topology>
    </subcellularLocation>
    <subcellularLocation>
        <location evidence="13">Cell membrane</location>
        <topology evidence="13">Single-pass type II membrane protein</topology>
    </subcellularLocation>
</comment>
<evidence type="ECO:0000256" key="1">
    <source>
        <dbReference type="ARBA" id="ARBA00003540"/>
    </source>
</evidence>
<dbReference type="GO" id="GO:0022857">
    <property type="term" value="F:transmembrane transporter activity"/>
    <property type="evidence" value="ECO:0007669"/>
    <property type="project" value="InterPro"/>
</dbReference>
<dbReference type="GO" id="GO:0015031">
    <property type="term" value="P:protein transport"/>
    <property type="evidence" value="ECO:0007669"/>
    <property type="project" value="UniProtKB-KW"/>
</dbReference>
<evidence type="ECO:0000313" key="15">
    <source>
        <dbReference type="EMBL" id="AXX87250.1"/>
    </source>
</evidence>
<evidence type="ECO:0000256" key="3">
    <source>
        <dbReference type="ARBA" id="ARBA00005811"/>
    </source>
</evidence>
<keyword evidence="11 14" id="KW-1133">Transmembrane helix</keyword>
<evidence type="ECO:0000256" key="14">
    <source>
        <dbReference type="SAM" id="Phobius"/>
    </source>
</evidence>
<keyword evidence="17" id="KW-1185">Reference proteome</keyword>
<dbReference type="Proteomes" id="UP000264693">
    <property type="component" value="Chromosome"/>
</dbReference>
<evidence type="ECO:0000313" key="16">
    <source>
        <dbReference type="EMBL" id="PHO15508.1"/>
    </source>
</evidence>
<comment type="similarity">
    <text evidence="3 13">Belongs to the ExbD/TolR family.</text>
</comment>
<evidence type="ECO:0000313" key="18">
    <source>
        <dbReference type="Proteomes" id="UP000264693"/>
    </source>
</evidence>
<keyword evidence="10 13" id="KW-0653">Protein transport</keyword>
<dbReference type="InterPro" id="IPR003400">
    <property type="entry name" value="ExbD"/>
</dbReference>
<dbReference type="EMBL" id="NXAO01000025">
    <property type="protein sequence ID" value="PHO15508.1"/>
    <property type="molecule type" value="Genomic_DNA"/>
</dbReference>
<dbReference type="RefSeq" id="WP_099310858.1">
    <property type="nucleotide sequence ID" value="NZ_CP032101.1"/>
</dbReference>
<reference evidence="16" key="2">
    <citation type="submission" date="2017-09" db="EMBL/GenBank/DDBJ databases">
        <authorList>
            <person name="Perez-Cataluna A."/>
            <person name="Figueras M.J."/>
            <person name="Salas-Masso N."/>
        </authorList>
    </citation>
    <scope>NUCLEOTIDE SEQUENCE</scope>
    <source>
        <strain evidence="16">CECT 7727</strain>
    </source>
</reference>
<proteinExistence type="inferred from homology"/>
<organism evidence="15 18">
    <name type="scientific">Malaciobacter marinus</name>
    <dbReference type="NCBI Taxonomy" id="505249"/>
    <lineage>
        <taxon>Bacteria</taxon>
        <taxon>Pseudomonadati</taxon>
        <taxon>Campylobacterota</taxon>
        <taxon>Epsilonproteobacteria</taxon>
        <taxon>Campylobacterales</taxon>
        <taxon>Arcobacteraceae</taxon>
        <taxon>Malaciobacter</taxon>
    </lineage>
</organism>
<reference evidence="17" key="1">
    <citation type="submission" date="2017-09" db="EMBL/GenBank/DDBJ databases">
        <title>Arcobacter canalis sp. nov., a new species isolated from a water canal contaminated with urban sewage.</title>
        <authorList>
            <person name="Perez-Cataluna A."/>
            <person name="Salas-Masso N."/>
            <person name="Figueras M.J."/>
        </authorList>
    </citation>
    <scope>NUCLEOTIDE SEQUENCE [LARGE SCALE GENOMIC DNA]</scope>
    <source>
        <strain evidence="17">CECT 7727</strain>
    </source>
</reference>
<evidence type="ECO:0000256" key="10">
    <source>
        <dbReference type="ARBA" id="ARBA00022927"/>
    </source>
</evidence>
<feature type="transmembrane region" description="Helical" evidence="14">
    <location>
        <begin position="12"/>
        <end position="32"/>
    </location>
</feature>
<keyword evidence="7" id="KW-1003">Cell membrane</keyword>
<dbReference type="KEGG" id="amar:AMRN_1515"/>
<evidence type="ECO:0000313" key="17">
    <source>
        <dbReference type="Proteomes" id="UP000224740"/>
    </source>
</evidence>
<evidence type="ECO:0000256" key="4">
    <source>
        <dbReference type="ARBA" id="ARBA00011471"/>
    </source>
</evidence>
<sequence length="125" mass="14262">MKLKKFDSINVLPFIDVLLVLLTIILMTSTFITKGLIPVSLPSAKSTSNLKIDKKLVIVINKKGEFFCNNNLVNSKNMKNHILKFKKETQVYIKSDKNARFDSFVQVLDILKSNDFQNISIVTKK</sequence>
<accession>A0A347TKX2</accession>
<reference evidence="15 18" key="3">
    <citation type="submission" date="2018-08" db="EMBL/GenBank/DDBJ databases">
        <title>Complete genome of the Arcobacter marinus type strain JCM 15502.</title>
        <authorList>
            <person name="Miller W.G."/>
            <person name="Yee E."/>
            <person name="Huynh S."/>
            <person name="Parker C.T."/>
        </authorList>
    </citation>
    <scope>NUCLEOTIDE SEQUENCE [LARGE SCALE GENOMIC DNA]</scope>
    <source>
        <strain evidence="15 18">JCM 15502</strain>
    </source>
</reference>
<comment type="subunit">
    <text evidence="4">The accessory proteins ExbB and ExbD seem to form a complex with TonB.</text>
</comment>
<evidence type="ECO:0000256" key="9">
    <source>
        <dbReference type="ARBA" id="ARBA00022692"/>
    </source>
</evidence>
<evidence type="ECO:0000256" key="6">
    <source>
        <dbReference type="ARBA" id="ARBA00022448"/>
    </source>
</evidence>
<keyword evidence="6 13" id="KW-0813">Transport</keyword>
<protein>
    <recommendedName>
        <fullName evidence="5">Biopolymer transport protein ExbD</fullName>
    </recommendedName>
</protein>
<keyword evidence="9 13" id="KW-0812">Transmembrane</keyword>
<keyword evidence="12 14" id="KW-0472">Membrane</keyword>
<dbReference type="EMBL" id="CP032101">
    <property type="protein sequence ID" value="AXX87250.1"/>
    <property type="molecule type" value="Genomic_DNA"/>
</dbReference>
<name>A0A347TKX2_9BACT</name>
<comment type="function">
    <text evidence="1">Involved in the TonB-dependent energy-dependent transport of various receptor-bound substrates.</text>
</comment>
<keyword evidence="8" id="KW-0997">Cell inner membrane</keyword>
<evidence type="ECO:0000256" key="13">
    <source>
        <dbReference type="RuleBase" id="RU003879"/>
    </source>
</evidence>
<dbReference type="NCBIfam" id="TIGR02804">
    <property type="entry name" value="ExbD_2"/>
    <property type="match status" value="1"/>
</dbReference>
<dbReference type="PANTHER" id="PTHR30558:SF12">
    <property type="entry name" value="BIOPOLYMER TRANSPORT PROTEIN EXBD"/>
    <property type="match status" value="1"/>
</dbReference>
<dbReference type="PANTHER" id="PTHR30558">
    <property type="entry name" value="EXBD MEMBRANE COMPONENT OF PMF-DRIVEN MACROMOLECULE IMPORT SYSTEM"/>
    <property type="match status" value="1"/>
</dbReference>
<gene>
    <name evidence="15" type="primary">exbD3</name>
    <name evidence="16" type="synonym">exbD</name>
    <name evidence="15" type="ORF">AMRN_1515</name>
    <name evidence="16" type="ORF">CPH92_06115</name>
</gene>
<dbReference type="Gene3D" id="3.30.420.270">
    <property type="match status" value="1"/>
</dbReference>
<evidence type="ECO:0000256" key="11">
    <source>
        <dbReference type="ARBA" id="ARBA00022989"/>
    </source>
</evidence>
<evidence type="ECO:0000256" key="5">
    <source>
        <dbReference type="ARBA" id="ARBA00022090"/>
    </source>
</evidence>
<evidence type="ECO:0000256" key="8">
    <source>
        <dbReference type="ARBA" id="ARBA00022519"/>
    </source>
</evidence>
<dbReference type="AlphaFoldDB" id="A0A347TKX2"/>
<evidence type="ECO:0000256" key="7">
    <source>
        <dbReference type="ARBA" id="ARBA00022475"/>
    </source>
</evidence>
<dbReference type="InterPro" id="IPR014171">
    <property type="entry name" value="TonB_ExbD_2"/>
</dbReference>
<evidence type="ECO:0000256" key="2">
    <source>
        <dbReference type="ARBA" id="ARBA00004249"/>
    </source>
</evidence>
<dbReference type="GO" id="GO:0005886">
    <property type="term" value="C:plasma membrane"/>
    <property type="evidence" value="ECO:0007669"/>
    <property type="project" value="UniProtKB-SubCell"/>
</dbReference>
<evidence type="ECO:0000256" key="12">
    <source>
        <dbReference type="ARBA" id="ARBA00023136"/>
    </source>
</evidence>
<dbReference type="Proteomes" id="UP000224740">
    <property type="component" value="Unassembled WGS sequence"/>
</dbReference>
<dbReference type="Pfam" id="PF02472">
    <property type="entry name" value="ExbD"/>
    <property type="match status" value="1"/>
</dbReference>